<evidence type="ECO:0000313" key="1">
    <source>
        <dbReference type="EMBL" id="KTB46411.1"/>
    </source>
</evidence>
<sequence>MAPTHSFSPSVWLFRHLKVKFHGSRYDEYRCDPAVEYGIGEAPRRRLRQQCRTTFNIRLIVNLLAMLLE</sequence>
<protein>
    <submittedName>
        <fullName evidence="1">Uncharacterized protein</fullName>
    </submittedName>
</protein>
<reference evidence="1 2" key="1">
    <citation type="submission" date="2015-12" db="EMBL/GenBank/DDBJ databases">
        <title>Draft genome sequence of Moniliophthora roreri, the causal agent of frosty pod rot of cacao.</title>
        <authorList>
            <person name="Aime M.C."/>
            <person name="Diaz-Valderrama J.R."/>
            <person name="Kijpornyongpan T."/>
            <person name="Phillips-Mora W."/>
        </authorList>
    </citation>
    <scope>NUCLEOTIDE SEQUENCE [LARGE SCALE GENOMIC DNA]</scope>
    <source>
        <strain evidence="1 2">MCA 2952</strain>
    </source>
</reference>
<proteinExistence type="predicted"/>
<dbReference type="Proteomes" id="UP000054988">
    <property type="component" value="Unassembled WGS sequence"/>
</dbReference>
<accession>A0A0W0GCZ8</accession>
<gene>
    <name evidence="1" type="ORF">WG66_1012</name>
</gene>
<comment type="caution">
    <text evidence="1">The sequence shown here is derived from an EMBL/GenBank/DDBJ whole genome shotgun (WGS) entry which is preliminary data.</text>
</comment>
<name>A0A0W0GCZ8_MONRR</name>
<organism evidence="1 2">
    <name type="scientific">Moniliophthora roreri</name>
    <name type="common">Frosty pod rot fungus</name>
    <name type="synonym">Monilia roreri</name>
    <dbReference type="NCBI Taxonomy" id="221103"/>
    <lineage>
        <taxon>Eukaryota</taxon>
        <taxon>Fungi</taxon>
        <taxon>Dikarya</taxon>
        <taxon>Basidiomycota</taxon>
        <taxon>Agaricomycotina</taxon>
        <taxon>Agaricomycetes</taxon>
        <taxon>Agaricomycetidae</taxon>
        <taxon>Agaricales</taxon>
        <taxon>Marasmiineae</taxon>
        <taxon>Marasmiaceae</taxon>
        <taxon>Moniliophthora</taxon>
    </lineage>
</organism>
<dbReference type="AlphaFoldDB" id="A0A0W0GCZ8"/>
<dbReference type="EMBL" id="LATX01000361">
    <property type="protein sequence ID" value="KTB46411.1"/>
    <property type="molecule type" value="Genomic_DNA"/>
</dbReference>
<evidence type="ECO:0000313" key="2">
    <source>
        <dbReference type="Proteomes" id="UP000054988"/>
    </source>
</evidence>